<evidence type="ECO:0000313" key="1">
    <source>
        <dbReference type="EMBL" id="KAK4136054.1"/>
    </source>
</evidence>
<name>A0AAN6UNI4_9PEZI</name>
<comment type="caution">
    <text evidence="1">The sequence shown here is derived from an EMBL/GenBank/DDBJ whole genome shotgun (WGS) entry which is preliminary data.</text>
</comment>
<organism evidence="1 2">
    <name type="scientific">Trichocladium antarcticum</name>
    <dbReference type="NCBI Taxonomy" id="1450529"/>
    <lineage>
        <taxon>Eukaryota</taxon>
        <taxon>Fungi</taxon>
        <taxon>Dikarya</taxon>
        <taxon>Ascomycota</taxon>
        <taxon>Pezizomycotina</taxon>
        <taxon>Sordariomycetes</taxon>
        <taxon>Sordariomycetidae</taxon>
        <taxon>Sordariales</taxon>
        <taxon>Chaetomiaceae</taxon>
        <taxon>Trichocladium</taxon>
    </lineage>
</organism>
<keyword evidence="2" id="KW-1185">Reference proteome</keyword>
<dbReference type="Gene3D" id="3.40.50.300">
    <property type="entry name" value="P-loop containing nucleotide triphosphate hydrolases"/>
    <property type="match status" value="1"/>
</dbReference>
<sequence length="780" mass="87529">MDWLAKTLRVGMDHEHAPDEGIRGNSRPVIIAALTGLGGSGKTQVMLRYAETHLNDYSAIFWIDAKSERTIRASFNHIARRLHIGSATRIHLEEGRQSSALIRAVETDDVYAFKIWIRTRRRPWLLLFDNLTDILLINSITQFIPTCSLAPGRVLITSRRRLARSGWRLSELAGLNSAAAARHLLFHYLDRKHPPSAADIAQADRIVEELGLFPLSICLAGNYINVIGSMGQYLIYYDKMKRRLLKKTLQGSALEAHYPASVFIAWKTTLEVLPETAQRLYYLFCAMDRTSISLDLLRRACSPKRRWGPDGELSVVTPADTGVPNWLLTVCLADSGEWDELAVRENVHQLESLFLVRRESLEGDWTYHGRVVKRFGPGQDAILVTMEHYVQEIGGLMLEDKVMAEYAADAICTAIHAVEDDVARSVRLKEDESSFDDCFVVLTPTGGMVNNLYHLMFTLEECFGHVRSACESYPGLLGALEAEGMMGAVLFFRSSLYSAPLTCFFLLSGIYLGGRSPAVACANRAQLLSAILFASVALQNSTVRHQHDEESLVFWAMAARVCRVTEWILWTRKCWLNGSRLVVNHQPHSMRLPDSLQVGRAGEADFVPSLTATAAAIFEYYISDGQFRSPFGFVDANGQFQHRAVSTSQYLDIYWSLVRDQAGNVFGCPQGTLQTWKQTGSLLGCSWLLEIPVDVPFRNGVRSVLLSIDKSDILKVDAMGYYPTIPMPLDDFLGKFRETAMFQHVWLGMAIVTSHWVKKPLVEFLPWVDTGQLPGRKRLG</sequence>
<reference evidence="1" key="1">
    <citation type="journal article" date="2023" name="Mol. Phylogenet. Evol.">
        <title>Genome-scale phylogeny and comparative genomics of the fungal order Sordariales.</title>
        <authorList>
            <person name="Hensen N."/>
            <person name="Bonometti L."/>
            <person name="Westerberg I."/>
            <person name="Brannstrom I.O."/>
            <person name="Guillou S."/>
            <person name="Cros-Aarteil S."/>
            <person name="Calhoun S."/>
            <person name="Haridas S."/>
            <person name="Kuo A."/>
            <person name="Mondo S."/>
            <person name="Pangilinan J."/>
            <person name="Riley R."/>
            <person name="LaButti K."/>
            <person name="Andreopoulos B."/>
            <person name="Lipzen A."/>
            <person name="Chen C."/>
            <person name="Yan M."/>
            <person name="Daum C."/>
            <person name="Ng V."/>
            <person name="Clum A."/>
            <person name="Steindorff A."/>
            <person name="Ohm R.A."/>
            <person name="Martin F."/>
            <person name="Silar P."/>
            <person name="Natvig D.O."/>
            <person name="Lalanne C."/>
            <person name="Gautier V."/>
            <person name="Ament-Velasquez S.L."/>
            <person name="Kruys A."/>
            <person name="Hutchinson M.I."/>
            <person name="Powell A.J."/>
            <person name="Barry K."/>
            <person name="Miller A.N."/>
            <person name="Grigoriev I.V."/>
            <person name="Debuchy R."/>
            <person name="Gladieux P."/>
            <person name="Hiltunen Thoren M."/>
            <person name="Johannesson H."/>
        </authorList>
    </citation>
    <scope>NUCLEOTIDE SEQUENCE</scope>
    <source>
        <strain evidence="1">CBS 123565</strain>
    </source>
</reference>
<reference evidence="1" key="2">
    <citation type="submission" date="2023-05" db="EMBL/GenBank/DDBJ databases">
        <authorList>
            <consortium name="Lawrence Berkeley National Laboratory"/>
            <person name="Steindorff A."/>
            <person name="Hensen N."/>
            <person name="Bonometti L."/>
            <person name="Westerberg I."/>
            <person name="Brannstrom I.O."/>
            <person name="Guillou S."/>
            <person name="Cros-Aarteil S."/>
            <person name="Calhoun S."/>
            <person name="Haridas S."/>
            <person name="Kuo A."/>
            <person name="Mondo S."/>
            <person name="Pangilinan J."/>
            <person name="Riley R."/>
            <person name="Labutti K."/>
            <person name="Andreopoulos B."/>
            <person name="Lipzen A."/>
            <person name="Chen C."/>
            <person name="Yanf M."/>
            <person name="Daum C."/>
            <person name="Ng V."/>
            <person name="Clum A."/>
            <person name="Ohm R."/>
            <person name="Martin F."/>
            <person name="Silar P."/>
            <person name="Natvig D."/>
            <person name="Lalanne C."/>
            <person name="Gautier V."/>
            <person name="Ament-Velasquez S.L."/>
            <person name="Kruys A."/>
            <person name="Hutchinson M.I."/>
            <person name="Powell A.J."/>
            <person name="Barry K."/>
            <person name="Miller A.N."/>
            <person name="Grigoriev I.V."/>
            <person name="Debuchy R."/>
            <person name="Gladieux P."/>
            <person name="Thoren M.H."/>
            <person name="Johannesson H."/>
        </authorList>
    </citation>
    <scope>NUCLEOTIDE SEQUENCE</scope>
    <source>
        <strain evidence="1">CBS 123565</strain>
    </source>
</reference>
<dbReference type="Proteomes" id="UP001304895">
    <property type="component" value="Unassembled WGS sequence"/>
</dbReference>
<evidence type="ECO:0000313" key="2">
    <source>
        <dbReference type="Proteomes" id="UP001304895"/>
    </source>
</evidence>
<dbReference type="PANTHER" id="PTHR47691">
    <property type="entry name" value="REGULATOR-RELATED"/>
    <property type="match status" value="1"/>
</dbReference>
<gene>
    <name evidence="1" type="ORF">BT67DRAFT_230365</name>
</gene>
<protein>
    <recommendedName>
        <fullName evidence="3">NB-ARC domain-containing protein</fullName>
    </recommendedName>
</protein>
<dbReference type="AlphaFoldDB" id="A0AAN6UNI4"/>
<dbReference type="InterPro" id="IPR027417">
    <property type="entry name" value="P-loop_NTPase"/>
</dbReference>
<proteinExistence type="predicted"/>
<dbReference type="EMBL" id="MU853404">
    <property type="protein sequence ID" value="KAK4136054.1"/>
    <property type="molecule type" value="Genomic_DNA"/>
</dbReference>
<accession>A0AAN6UNI4</accession>
<evidence type="ECO:0008006" key="3">
    <source>
        <dbReference type="Google" id="ProtNLM"/>
    </source>
</evidence>
<dbReference type="PANTHER" id="PTHR47691:SF3">
    <property type="entry name" value="HTH-TYPE TRANSCRIPTIONAL REGULATOR RV0890C-RELATED"/>
    <property type="match status" value="1"/>
</dbReference>
<dbReference type="SUPFAM" id="SSF52540">
    <property type="entry name" value="P-loop containing nucleoside triphosphate hydrolases"/>
    <property type="match status" value="1"/>
</dbReference>